<dbReference type="AlphaFoldDB" id="A0A915IRW1"/>
<dbReference type="Gene3D" id="2.60.40.770">
    <property type="match status" value="1"/>
</dbReference>
<feature type="domain" description="MD-2-related lipid-recognition" evidence="1">
    <location>
        <begin position="2"/>
        <end position="41"/>
    </location>
</feature>
<reference evidence="3" key="1">
    <citation type="submission" date="2022-11" db="UniProtKB">
        <authorList>
            <consortium name="WormBaseParasite"/>
        </authorList>
    </citation>
    <scope>IDENTIFICATION</scope>
</reference>
<dbReference type="SUPFAM" id="SSF81296">
    <property type="entry name" value="E set domains"/>
    <property type="match status" value="1"/>
</dbReference>
<dbReference type="Proteomes" id="UP000887565">
    <property type="component" value="Unplaced"/>
</dbReference>
<name>A0A915IRW1_ROMCU</name>
<evidence type="ECO:0000313" key="3">
    <source>
        <dbReference type="WBParaSite" id="nRc.2.0.1.t16605-RA"/>
    </source>
</evidence>
<protein>
    <recommendedName>
        <fullName evidence="1">MD-2-related lipid-recognition domain-containing protein</fullName>
    </recommendedName>
</protein>
<accession>A0A915IRW1</accession>
<dbReference type="WBParaSite" id="nRc.2.0.1.t16605-RA">
    <property type="protein sequence ID" value="nRc.2.0.1.t16605-RA"/>
    <property type="gene ID" value="nRc.2.0.1.g16605"/>
</dbReference>
<keyword evidence="2" id="KW-1185">Reference proteome</keyword>
<dbReference type="InterPro" id="IPR003172">
    <property type="entry name" value="ML_dom"/>
</dbReference>
<organism evidence="2 3">
    <name type="scientific">Romanomermis culicivorax</name>
    <name type="common">Nematode worm</name>
    <dbReference type="NCBI Taxonomy" id="13658"/>
    <lineage>
        <taxon>Eukaryota</taxon>
        <taxon>Metazoa</taxon>
        <taxon>Ecdysozoa</taxon>
        <taxon>Nematoda</taxon>
        <taxon>Enoplea</taxon>
        <taxon>Dorylaimia</taxon>
        <taxon>Mermithida</taxon>
        <taxon>Mermithoidea</taxon>
        <taxon>Mermithidae</taxon>
        <taxon>Romanomermis</taxon>
    </lineage>
</organism>
<proteinExistence type="predicted"/>
<dbReference type="InterPro" id="IPR014756">
    <property type="entry name" value="Ig_E-set"/>
</dbReference>
<evidence type="ECO:0000259" key="1">
    <source>
        <dbReference type="Pfam" id="PF02221"/>
    </source>
</evidence>
<evidence type="ECO:0000313" key="2">
    <source>
        <dbReference type="Proteomes" id="UP000887565"/>
    </source>
</evidence>
<dbReference type="Pfam" id="PF02221">
    <property type="entry name" value="E1_DerP2_DerF2"/>
    <property type="match status" value="1"/>
</dbReference>
<sequence length="111" mass="12468">MPFPLPNPDGCRDSGLECPLVAESDNSYNQSLEIKSIYPSFILKKIDLQVLVIHNSSPKILRNVRPPAARKLPDPRDLRAPLHLSVVIEWELVDENSKDIICAKFKAHITA</sequence>